<dbReference type="RefSeq" id="XP_020070932.1">
    <property type="nucleotide sequence ID" value="XM_020216372.1"/>
</dbReference>
<dbReference type="PANTHER" id="PTHR42790:SF2">
    <property type="entry name" value="AROMATIC AMINO ACID AMINOTRANSFERASE 2"/>
    <property type="match status" value="1"/>
</dbReference>
<evidence type="ECO:0000256" key="1">
    <source>
        <dbReference type="ARBA" id="ARBA00001933"/>
    </source>
</evidence>
<keyword evidence="5" id="KW-0663">Pyridoxal phosphate</keyword>
<feature type="region of interest" description="Disordered" evidence="6">
    <location>
        <begin position="699"/>
        <end position="760"/>
    </location>
</feature>
<feature type="region of interest" description="Disordered" evidence="6">
    <location>
        <begin position="1011"/>
        <end position="1044"/>
    </location>
</feature>
<feature type="region of interest" description="Disordered" evidence="6">
    <location>
        <begin position="890"/>
        <end position="934"/>
    </location>
</feature>
<dbReference type="Pfam" id="PF00155">
    <property type="entry name" value="Aminotran_1_2"/>
    <property type="match status" value="1"/>
</dbReference>
<keyword evidence="3" id="KW-0032">Aminotransferase</keyword>
<keyword evidence="4 8" id="KW-0808">Transferase</keyword>
<evidence type="ECO:0000256" key="3">
    <source>
        <dbReference type="ARBA" id="ARBA00022576"/>
    </source>
</evidence>
<feature type="compositionally biased region" description="Polar residues" evidence="6">
    <location>
        <begin position="802"/>
        <end position="824"/>
    </location>
</feature>
<proteinExistence type="inferred from homology"/>
<evidence type="ECO:0000313" key="8">
    <source>
        <dbReference type="EMBL" id="ODV73893.1"/>
    </source>
</evidence>
<evidence type="ECO:0000313" key="9">
    <source>
        <dbReference type="Proteomes" id="UP000094389"/>
    </source>
</evidence>
<feature type="compositionally biased region" description="Polar residues" evidence="6">
    <location>
        <begin position="714"/>
        <end position="739"/>
    </location>
</feature>
<dbReference type="InterPro" id="IPR015421">
    <property type="entry name" value="PyrdxlP-dep_Trfase_major"/>
</dbReference>
<name>A0A1E4S351_CYBJN</name>
<feature type="region of interest" description="Disordered" evidence="6">
    <location>
        <begin position="1102"/>
        <end position="1144"/>
    </location>
</feature>
<dbReference type="AlphaFoldDB" id="A0A1E4S351"/>
<feature type="compositionally biased region" description="Polar residues" evidence="6">
    <location>
        <begin position="502"/>
        <end position="524"/>
    </location>
</feature>
<dbReference type="STRING" id="983966.A0A1E4S351"/>
<dbReference type="GO" id="GO:0008793">
    <property type="term" value="F:aromatic-amino-acid transaminase activity"/>
    <property type="evidence" value="ECO:0007669"/>
    <property type="project" value="TreeGrafter"/>
</dbReference>
<dbReference type="InterPro" id="IPR004839">
    <property type="entry name" value="Aminotransferase_I/II_large"/>
</dbReference>
<feature type="compositionally biased region" description="Polar residues" evidence="6">
    <location>
        <begin position="468"/>
        <end position="486"/>
    </location>
</feature>
<evidence type="ECO:0000259" key="7">
    <source>
        <dbReference type="Pfam" id="PF00155"/>
    </source>
</evidence>
<feature type="compositionally biased region" description="Polar residues" evidence="6">
    <location>
        <begin position="1121"/>
        <end position="1136"/>
    </location>
</feature>
<dbReference type="Gene3D" id="3.40.640.10">
    <property type="entry name" value="Type I PLP-dependent aspartate aminotransferase-like (Major domain)"/>
    <property type="match status" value="1"/>
</dbReference>
<dbReference type="InterPro" id="IPR050859">
    <property type="entry name" value="Class-I_PLP-dep_aminotransf"/>
</dbReference>
<dbReference type="GeneID" id="30990768"/>
<feature type="domain" description="Aminotransferase class I/classII large" evidence="7">
    <location>
        <begin position="80"/>
        <end position="436"/>
    </location>
</feature>
<feature type="compositionally biased region" description="Basic and acidic residues" evidence="6">
    <location>
        <begin position="645"/>
        <end position="657"/>
    </location>
</feature>
<feature type="compositionally biased region" description="Basic and acidic residues" evidence="6">
    <location>
        <begin position="830"/>
        <end position="844"/>
    </location>
</feature>
<comment type="cofactor">
    <cofactor evidence="1">
        <name>pyridoxal 5'-phosphate</name>
        <dbReference type="ChEBI" id="CHEBI:597326"/>
    </cofactor>
</comment>
<organism evidence="8 9">
    <name type="scientific">Cyberlindnera jadinii (strain ATCC 18201 / CBS 1600 / BCRC 20928 / JCM 3617 / NBRC 0987 / NRRL Y-1542)</name>
    <name type="common">Torula yeast</name>
    <name type="synonym">Candida utilis</name>
    <dbReference type="NCBI Taxonomy" id="983966"/>
    <lineage>
        <taxon>Eukaryota</taxon>
        <taxon>Fungi</taxon>
        <taxon>Dikarya</taxon>
        <taxon>Ascomycota</taxon>
        <taxon>Saccharomycotina</taxon>
        <taxon>Saccharomycetes</taxon>
        <taxon>Phaffomycetales</taxon>
        <taxon>Phaffomycetaceae</taxon>
        <taxon>Cyberlindnera</taxon>
    </lineage>
</organism>
<dbReference type="GO" id="GO:0019878">
    <property type="term" value="P:lysine biosynthetic process via aminoadipic acid"/>
    <property type="evidence" value="ECO:0007669"/>
    <property type="project" value="TreeGrafter"/>
</dbReference>
<protein>
    <submittedName>
        <fullName evidence="8">PLP-dependent transferase</fullName>
    </submittedName>
</protein>
<evidence type="ECO:0000256" key="6">
    <source>
        <dbReference type="SAM" id="MobiDB-lite"/>
    </source>
</evidence>
<feature type="region of interest" description="Disordered" evidence="6">
    <location>
        <begin position="775"/>
        <end position="858"/>
    </location>
</feature>
<dbReference type="PANTHER" id="PTHR42790">
    <property type="entry name" value="AMINOTRANSFERASE"/>
    <property type="match status" value="1"/>
</dbReference>
<feature type="compositionally biased region" description="Basic and acidic residues" evidence="6">
    <location>
        <begin position="895"/>
        <end position="911"/>
    </location>
</feature>
<dbReference type="InterPro" id="IPR015424">
    <property type="entry name" value="PyrdxlP-dep_Trfase"/>
</dbReference>
<dbReference type="GO" id="GO:0009074">
    <property type="term" value="P:aromatic amino acid family catabolic process"/>
    <property type="evidence" value="ECO:0007669"/>
    <property type="project" value="TreeGrafter"/>
</dbReference>
<dbReference type="Proteomes" id="UP000094389">
    <property type="component" value="Unassembled WGS sequence"/>
</dbReference>
<dbReference type="SUPFAM" id="SSF53383">
    <property type="entry name" value="PLP-dependent transferases"/>
    <property type="match status" value="1"/>
</dbReference>
<feature type="compositionally biased region" description="Low complexity" evidence="6">
    <location>
        <begin position="745"/>
        <end position="758"/>
    </location>
</feature>
<feature type="region of interest" description="Disordered" evidence="6">
    <location>
        <begin position="611"/>
        <end position="671"/>
    </location>
</feature>
<feature type="region of interest" description="Disordered" evidence="6">
    <location>
        <begin position="502"/>
        <end position="547"/>
    </location>
</feature>
<feature type="compositionally biased region" description="Low complexity" evidence="6">
    <location>
        <begin position="525"/>
        <end position="547"/>
    </location>
</feature>
<dbReference type="CDD" id="cd00609">
    <property type="entry name" value="AAT_like"/>
    <property type="match status" value="1"/>
</dbReference>
<dbReference type="GO" id="GO:0047536">
    <property type="term" value="F:2-aminoadipate transaminase activity"/>
    <property type="evidence" value="ECO:0007669"/>
    <property type="project" value="TreeGrafter"/>
</dbReference>
<comment type="similarity">
    <text evidence="2">Belongs to the class-I pyridoxal-phosphate-dependent aminotransferase family.</text>
</comment>
<evidence type="ECO:0000256" key="5">
    <source>
        <dbReference type="ARBA" id="ARBA00022898"/>
    </source>
</evidence>
<sequence>MLKDIACHFNDRAIVETDFVYLPPDEEAHLEPVYMGSGRPNVSLFPIKQIDLHIRSSPGSQETSKVVIPESSLTEYTTVENYLQYGPPAGHGPVLQLAKHLLTSLQKPPYDLDYLVTTGSGDSLTKLLSIFTSPGDTILVENYSYTPIFGPMETLGVRKIPFPVVMASNGPVIDIPSLAEILDTWGKGVYRDLKMPKVIYTVPTQNPLGLTQPVSTMNALYKICQKYDIIILEDDPDGYISFKHLESFENYKASLMRSSYLSLDIDGRVFRMETFSKLFCPGIRLGFIAGRTEAMVKLLDYSKVFTKTASGISQAVLMKTVDFFNDGGNDGYLKWCYEVSKEYKRRKDTWFRTIANLKSVQLGLLTPVEPDGGMFFVCKIPFVQDSAHSIQVEMEKFYYKCLKAGVIVILGREMTWDSGLKDQATFIRLTVTNLANLKACEEAQCRSLSAVKEGEQELVINRVPDLSRYSNQQPSAPQSYGNDHYNSNMAAASALRTYSLNSQSYGPPATSRQHGRYSSTGRTMSLSSYRSDSLSSLNSRGRSMRGSVRPEKIVIKRTETKDEYGRTTSITTETIRTLGSYDLVKRETEDVLQPPPQIYQSNGENELDSILEEDESTDSREPRTTRTKKATQRTMSPVRSILKSGDGKRPSNKEKKVILVGDDDEISDGGSIYSDAYDTLPSKLKSSSKAVSKSALNAALKQTAPSKPAAKSMTRPQAKSVNPSRKSITQSGMSQSINRSEQRQKQQGQPQQPLDQQQMYDIAYKVAMEKVYGGEREFPEPPKAGGFKSYSLRGDNPMSKKGSASSQKLSLSRTNSISSLTQRFLPSKSSKKEKSEVETHRSEDSFEGFESTNVQNLASPERVIPIDSTQSINSQQLDVGTNAALTNAALTVDTSTRETNADSPQSRRTDSVSENAGQSHEVSEHKNAKKHKKKSIALATFQKAFGHPGLKHMYPEHTETHITKQEEVKVQEPALNTNREAIVESYAHSQEPAVQETFGTVETEAHEIQEAVGSHNSKEEEEEEEEQKDASSSAQRTRTREQTGFALHTMRDVIHKENKATEAPKNYNTQLHGHFETIDAPAAKDDRTDGSTLMAENGISESDIHEYGSSGPVHDTLKNPIGQSAYTTQPTNAAESTTTKPKAVKEKKKLTFKRLISFKF</sequence>
<dbReference type="OrthoDB" id="691673at2759"/>
<gene>
    <name evidence="8" type="ORF">CYBJADRAFT_172663</name>
</gene>
<evidence type="ECO:0000256" key="4">
    <source>
        <dbReference type="ARBA" id="ARBA00022679"/>
    </source>
</evidence>
<dbReference type="GO" id="GO:0030170">
    <property type="term" value="F:pyridoxal phosphate binding"/>
    <property type="evidence" value="ECO:0007669"/>
    <property type="project" value="InterPro"/>
</dbReference>
<dbReference type="GO" id="GO:0006571">
    <property type="term" value="P:tyrosine biosynthetic process"/>
    <property type="evidence" value="ECO:0007669"/>
    <property type="project" value="TreeGrafter"/>
</dbReference>
<dbReference type="EMBL" id="KV453929">
    <property type="protein sequence ID" value="ODV73893.1"/>
    <property type="molecule type" value="Genomic_DNA"/>
</dbReference>
<evidence type="ECO:0000256" key="2">
    <source>
        <dbReference type="ARBA" id="ARBA00007441"/>
    </source>
</evidence>
<keyword evidence="9" id="KW-1185">Reference proteome</keyword>
<accession>A0A1E4S351</accession>
<reference evidence="8 9" key="1">
    <citation type="journal article" date="2016" name="Proc. Natl. Acad. Sci. U.S.A.">
        <title>Comparative genomics of biotechnologically important yeasts.</title>
        <authorList>
            <person name="Riley R."/>
            <person name="Haridas S."/>
            <person name="Wolfe K.H."/>
            <person name="Lopes M.R."/>
            <person name="Hittinger C.T."/>
            <person name="Goeker M."/>
            <person name="Salamov A.A."/>
            <person name="Wisecaver J.H."/>
            <person name="Long T.M."/>
            <person name="Calvey C.H."/>
            <person name="Aerts A.L."/>
            <person name="Barry K.W."/>
            <person name="Choi C."/>
            <person name="Clum A."/>
            <person name="Coughlan A.Y."/>
            <person name="Deshpande S."/>
            <person name="Douglass A.P."/>
            <person name="Hanson S.J."/>
            <person name="Klenk H.-P."/>
            <person name="LaButti K.M."/>
            <person name="Lapidus A."/>
            <person name="Lindquist E.A."/>
            <person name="Lipzen A.M."/>
            <person name="Meier-Kolthoff J.P."/>
            <person name="Ohm R.A."/>
            <person name="Otillar R.P."/>
            <person name="Pangilinan J.L."/>
            <person name="Peng Y."/>
            <person name="Rokas A."/>
            <person name="Rosa C.A."/>
            <person name="Scheuner C."/>
            <person name="Sibirny A.A."/>
            <person name="Slot J.C."/>
            <person name="Stielow J.B."/>
            <person name="Sun H."/>
            <person name="Kurtzman C.P."/>
            <person name="Blackwell M."/>
            <person name="Grigoriev I.V."/>
            <person name="Jeffries T.W."/>
        </authorList>
    </citation>
    <scope>NUCLEOTIDE SEQUENCE [LARGE SCALE GENOMIC DNA]</scope>
    <source>
        <strain evidence="9">ATCC 18201 / CBS 1600 / BCRC 20928 / JCM 3617 / NBRC 0987 / NRRL Y-1542</strain>
    </source>
</reference>
<feature type="region of interest" description="Disordered" evidence="6">
    <location>
        <begin position="466"/>
        <end position="486"/>
    </location>
</feature>